<dbReference type="AlphaFoldDB" id="A0A4P2VNY3"/>
<evidence type="ECO:0000313" key="2">
    <source>
        <dbReference type="Proteomes" id="UP000509448"/>
    </source>
</evidence>
<organism evidence="1 2">
    <name type="scientific">Conexivisphaera calida</name>
    <dbReference type="NCBI Taxonomy" id="1874277"/>
    <lineage>
        <taxon>Archaea</taxon>
        <taxon>Nitrososphaerota</taxon>
        <taxon>Conexivisphaeria</taxon>
        <taxon>Conexivisphaerales</taxon>
        <taxon>Conexivisphaeraceae</taxon>
        <taxon>Conexivisphaera</taxon>
    </lineage>
</organism>
<dbReference type="KEGG" id="ccai:NAS2_1226"/>
<dbReference type="EMBL" id="AP018732">
    <property type="protein sequence ID" value="BBE42615.1"/>
    <property type="molecule type" value="Genomic_DNA"/>
</dbReference>
<dbReference type="GeneID" id="55585038"/>
<dbReference type="Proteomes" id="UP000509448">
    <property type="component" value="Chromosome"/>
</dbReference>
<accession>A0A4P2VNY3</accession>
<name>A0A4P2VNY3_9ARCH</name>
<protein>
    <submittedName>
        <fullName evidence="1">Uncharacterized protein</fullName>
    </submittedName>
</protein>
<evidence type="ECO:0000313" key="1">
    <source>
        <dbReference type="EMBL" id="BBE42615.1"/>
    </source>
</evidence>
<gene>
    <name evidence="1" type="ORF">NAS2_1226</name>
</gene>
<dbReference type="RefSeq" id="WP_174448827.1">
    <property type="nucleotide sequence ID" value="NZ_AP018732.1"/>
</dbReference>
<reference evidence="1 2" key="1">
    <citation type="journal article" date="2019" name="ISME J.">
        <title>Isolation and characterization of a thermophilic sulfur- and iron-reducing thaumarchaeote from a terrestrial acidic hot spring.</title>
        <authorList>
            <person name="Kato S."/>
            <person name="Itoh T."/>
            <person name="Yuki M."/>
            <person name="Nagamori M."/>
            <person name="Ohnishi M."/>
            <person name="Uematsu K."/>
            <person name="Suzuki K."/>
            <person name="Takashina T."/>
            <person name="Ohkuma M."/>
        </authorList>
    </citation>
    <scope>NUCLEOTIDE SEQUENCE [LARGE SCALE GENOMIC DNA]</scope>
    <source>
        <strain evidence="1 2">NAS-02</strain>
    </source>
</reference>
<sequence length="83" mass="9324">MFESPQAYMRLDGKLSYGKNEVWISLEGSSISIDVRKLSGRTILHPDTALRELRELMNAAKELASSGYTVSLRMRGLKIMTFG</sequence>
<proteinExistence type="predicted"/>
<keyword evidence="2" id="KW-1185">Reference proteome</keyword>